<accession>A0A4V2S3Q1</accession>
<keyword evidence="3" id="KW-1185">Reference proteome</keyword>
<evidence type="ECO:0000313" key="2">
    <source>
        <dbReference type="EMBL" id="TCO45210.1"/>
    </source>
</evidence>
<dbReference type="Pfam" id="PF14412">
    <property type="entry name" value="AHH"/>
    <property type="match status" value="1"/>
</dbReference>
<dbReference type="RefSeq" id="WP_199237201.1">
    <property type="nucleotide sequence ID" value="NZ_SLWR01000009.1"/>
</dbReference>
<dbReference type="AlphaFoldDB" id="A0A4V2S3Q1"/>
<dbReference type="Proteomes" id="UP000295573">
    <property type="component" value="Unassembled WGS sequence"/>
</dbReference>
<protein>
    <submittedName>
        <fullName evidence="2">HNH/ENDO VII superfamily nuclease</fullName>
    </submittedName>
</protein>
<comment type="caution">
    <text evidence="2">The sequence shown here is derived from an EMBL/GenBank/DDBJ whole genome shotgun (WGS) entry which is preliminary data.</text>
</comment>
<sequence>MNYDEQRLESMRDEQRREQQRQLERDEIARQEMRRASEATRFNKEFANRCANNDGPATIGGLCASCHAAAVAAERAGEGRMPGLTEPSGDWHAFLERLPIQDHHLASDKSRTERTTMFKEITRKYDLELDGDWNKVPIHHRGRHPDEYHAFVLGTMQFIDQEAKGDRRRFLRMYHELVKDTVVENPEMLRKKAWYE</sequence>
<evidence type="ECO:0000313" key="3">
    <source>
        <dbReference type="Proteomes" id="UP000295573"/>
    </source>
</evidence>
<organism evidence="2 3">
    <name type="scientific">Kribbella antiqua</name>
    <dbReference type="NCBI Taxonomy" id="2512217"/>
    <lineage>
        <taxon>Bacteria</taxon>
        <taxon>Bacillati</taxon>
        <taxon>Actinomycetota</taxon>
        <taxon>Actinomycetes</taxon>
        <taxon>Propionibacteriales</taxon>
        <taxon>Kribbellaceae</taxon>
        <taxon>Kribbella</taxon>
    </lineage>
</organism>
<evidence type="ECO:0000256" key="1">
    <source>
        <dbReference type="SAM" id="MobiDB-lite"/>
    </source>
</evidence>
<gene>
    <name evidence="2" type="ORF">EV646_109385</name>
</gene>
<dbReference type="EMBL" id="SLWR01000009">
    <property type="protein sequence ID" value="TCO45210.1"/>
    <property type="molecule type" value="Genomic_DNA"/>
</dbReference>
<name>A0A4V2S3Q1_9ACTN</name>
<dbReference type="InterPro" id="IPR032871">
    <property type="entry name" value="AHH_dom_containing"/>
</dbReference>
<proteinExistence type="predicted"/>
<reference evidence="2 3" key="1">
    <citation type="journal article" date="2015" name="Stand. Genomic Sci.">
        <title>Genomic Encyclopedia of Bacterial and Archaeal Type Strains, Phase III: the genomes of soil and plant-associated and newly described type strains.</title>
        <authorList>
            <person name="Whitman W.B."/>
            <person name="Woyke T."/>
            <person name="Klenk H.P."/>
            <person name="Zhou Y."/>
            <person name="Lilburn T.G."/>
            <person name="Beck B.J."/>
            <person name="De Vos P."/>
            <person name="Vandamme P."/>
            <person name="Eisen J.A."/>
            <person name="Garrity G."/>
            <person name="Hugenholtz P."/>
            <person name="Kyrpides N.C."/>
        </authorList>
    </citation>
    <scope>NUCLEOTIDE SEQUENCE [LARGE SCALE GENOMIC DNA]</scope>
    <source>
        <strain evidence="2 3">VKM Ac-2541</strain>
    </source>
</reference>
<feature type="region of interest" description="Disordered" evidence="1">
    <location>
        <begin position="1"/>
        <end position="23"/>
    </location>
</feature>